<evidence type="ECO:0000313" key="1">
    <source>
        <dbReference type="EMBL" id="KTD37235.1"/>
    </source>
</evidence>
<proteinExistence type="predicted"/>
<dbReference type="Proteomes" id="UP000054858">
    <property type="component" value="Unassembled WGS sequence"/>
</dbReference>
<accession>A0A0W0WY26</accession>
<reference evidence="1 2" key="1">
    <citation type="submission" date="2015-11" db="EMBL/GenBank/DDBJ databases">
        <title>Genomic analysis of 38 Legionella species identifies large and diverse effector repertoires.</title>
        <authorList>
            <person name="Burstein D."/>
            <person name="Amaro F."/>
            <person name="Zusman T."/>
            <person name="Lifshitz Z."/>
            <person name="Cohen O."/>
            <person name="Gilbert J.A."/>
            <person name="Pupko T."/>
            <person name="Shuman H.A."/>
            <person name="Segal G."/>
        </authorList>
    </citation>
    <scope>NUCLEOTIDE SEQUENCE [LARGE SCALE GENOMIC DNA]</scope>
    <source>
        <strain evidence="1 2">Oak Ridge-10</strain>
    </source>
</reference>
<name>A0A0W0WY26_9GAMM</name>
<gene>
    <name evidence="1" type="ORF">Loak_2371</name>
</gene>
<sequence length="84" mass="9721">MEVNSLIRKLEKEINSCWPYPHKHRKAEKVKGLKALLVKAEMMDASAAVEEVEQEFPDIRKGSISTRTADLLDSLRHDNYRLEL</sequence>
<protein>
    <submittedName>
        <fullName evidence="1">Uncharacterized protein</fullName>
    </submittedName>
</protein>
<dbReference type="PATRIC" id="fig|29423.5.peg.2489"/>
<evidence type="ECO:0000313" key="2">
    <source>
        <dbReference type="Proteomes" id="UP000054858"/>
    </source>
</evidence>
<organism evidence="1 2">
    <name type="scientific">Legionella oakridgensis</name>
    <dbReference type="NCBI Taxonomy" id="29423"/>
    <lineage>
        <taxon>Bacteria</taxon>
        <taxon>Pseudomonadati</taxon>
        <taxon>Pseudomonadota</taxon>
        <taxon>Gammaproteobacteria</taxon>
        <taxon>Legionellales</taxon>
        <taxon>Legionellaceae</taxon>
        <taxon>Legionella</taxon>
    </lineage>
</organism>
<comment type="caution">
    <text evidence="1">The sequence shown here is derived from an EMBL/GenBank/DDBJ whole genome shotgun (WGS) entry which is preliminary data.</text>
</comment>
<dbReference type="EMBL" id="LNYP01000031">
    <property type="protein sequence ID" value="KTD37235.1"/>
    <property type="molecule type" value="Genomic_DNA"/>
</dbReference>
<dbReference type="AlphaFoldDB" id="A0A0W0WY26"/>